<evidence type="ECO:0000256" key="2">
    <source>
        <dbReference type="ARBA" id="ARBA00023125"/>
    </source>
</evidence>
<dbReference type="PANTHER" id="PTHR30055:SF220">
    <property type="entry name" value="TETR-FAMILY REGULATORY PROTEIN"/>
    <property type="match status" value="1"/>
</dbReference>
<protein>
    <submittedName>
        <fullName evidence="6">Transcriptional regulator, TetR family</fullName>
    </submittedName>
</protein>
<dbReference type="OrthoDB" id="9089941at2"/>
<dbReference type="GO" id="GO:0003700">
    <property type="term" value="F:DNA-binding transcription factor activity"/>
    <property type="evidence" value="ECO:0007669"/>
    <property type="project" value="TreeGrafter"/>
</dbReference>
<name>A0A1H1XJB4_9GAMM</name>
<dbReference type="Pfam" id="PF13305">
    <property type="entry name" value="TetR_C_33"/>
    <property type="match status" value="1"/>
</dbReference>
<dbReference type="PRINTS" id="PR00455">
    <property type="entry name" value="HTHTETR"/>
</dbReference>
<evidence type="ECO:0000259" key="5">
    <source>
        <dbReference type="PROSITE" id="PS50977"/>
    </source>
</evidence>
<dbReference type="AlphaFoldDB" id="A0A1H1XJB4"/>
<dbReference type="InterPro" id="IPR036271">
    <property type="entry name" value="Tet_transcr_reg_TetR-rel_C_sf"/>
</dbReference>
<reference evidence="7" key="1">
    <citation type="submission" date="2016-10" db="EMBL/GenBank/DDBJ databases">
        <authorList>
            <person name="Varghese N."/>
            <person name="Submissions S."/>
        </authorList>
    </citation>
    <scope>NUCLEOTIDE SEQUENCE [LARGE SCALE GENOMIC DNA]</scope>
    <source>
        <strain evidence="7">NRRL B-51270</strain>
    </source>
</reference>
<evidence type="ECO:0000256" key="1">
    <source>
        <dbReference type="ARBA" id="ARBA00023015"/>
    </source>
</evidence>
<dbReference type="Proteomes" id="UP000243207">
    <property type="component" value="Chromosome I"/>
</dbReference>
<evidence type="ECO:0000256" key="4">
    <source>
        <dbReference type="PROSITE-ProRule" id="PRU00335"/>
    </source>
</evidence>
<dbReference type="RefSeq" id="WP_093396096.1">
    <property type="nucleotide sequence ID" value="NZ_LT629736.1"/>
</dbReference>
<dbReference type="SUPFAM" id="SSF46689">
    <property type="entry name" value="Homeodomain-like"/>
    <property type="match status" value="1"/>
</dbReference>
<dbReference type="GO" id="GO:0000976">
    <property type="term" value="F:transcription cis-regulatory region binding"/>
    <property type="evidence" value="ECO:0007669"/>
    <property type="project" value="TreeGrafter"/>
</dbReference>
<dbReference type="SUPFAM" id="SSF48498">
    <property type="entry name" value="Tetracyclin repressor-like, C-terminal domain"/>
    <property type="match status" value="1"/>
</dbReference>
<evidence type="ECO:0000313" key="7">
    <source>
        <dbReference type="Proteomes" id="UP000243207"/>
    </source>
</evidence>
<dbReference type="PANTHER" id="PTHR30055">
    <property type="entry name" value="HTH-TYPE TRANSCRIPTIONAL REGULATOR RUTR"/>
    <property type="match status" value="1"/>
</dbReference>
<organism evidence="6 7">
    <name type="scientific">Halopseudomonas xinjiangensis</name>
    <dbReference type="NCBI Taxonomy" id="487184"/>
    <lineage>
        <taxon>Bacteria</taxon>
        <taxon>Pseudomonadati</taxon>
        <taxon>Pseudomonadota</taxon>
        <taxon>Gammaproteobacteria</taxon>
        <taxon>Pseudomonadales</taxon>
        <taxon>Pseudomonadaceae</taxon>
        <taxon>Halopseudomonas</taxon>
    </lineage>
</organism>
<evidence type="ECO:0000256" key="3">
    <source>
        <dbReference type="ARBA" id="ARBA00023163"/>
    </source>
</evidence>
<sequence>MESKVTDYHHGQLRGTLLKAARETLEQNGASALSLRDLARRIGVSHAAPYRHFASRDDLLAALAEKGFHELAERLRADAGKGGTLKGMGLAYVEFATGNPSLYKLMFSPGLDRTKPESLAEAARSAFELLQTQSGSSERDQSGTLAAWSLVHGLSQLLIDRLVSDELLQSEPLSRLVESVLGHLQVPGEAEESS</sequence>
<keyword evidence="7" id="KW-1185">Reference proteome</keyword>
<feature type="domain" description="HTH tetR-type" evidence="5">
    <location>
        <begin position="11"/>
        <end position="71"/>
    </location>
</feature>
<gene>
    <name evidence="6" type="ORF">SAMN05216421_2881</name>
</gene>
<accession>A0A1H1XJB4</accession>
<dbReference type="Gene3D" id="1.10.357.10">
    <property type="entry name" value="Tetracycline Repressor, domain 2"/>
    <property type="match status" value="1"/>
</dbReference>
<keyword evidence="2 4" id="KW-0238">DNA-binding</keyword>
<feature type="DNA-binding region" description="H-T-H motif" evidence="4">
    <location>
        <begin position="34"/>
        <end position="53"/>
    </location>
</feature>
<proteinExistence type="predicted"/>
<dbReference type="InterPro" id="IPR009057">
    <property type="entry name" value="Homeodomain-like_sf"/>
</dbReference>
<dbReference type="InterPro" id="IPR050109">
    <property type="entry name" value="HTH-type_TetR-like_transc_reg"/>
</dbReference>
<keyword evidence="1" id="KW-0805">Transcription regulation</keyword>
<dbReference type="InterPro" id="IPR025996">
    <property type="entry name" value="MT1864/Rv1816-like_C"/>
</dbReference>
<dbReference type="PROSITE" id="PS50977">
    <property type="entry name" value="HTH_TETR_2"/>
    <property type="match status" value="1"/>
</dbReference>
<dbReference type="Pfam" id="PF00440">
    <property type="entry name" value="TetR_N"/>
    <property type="match status" value="1"/>
</dbReference>
<keyword evidence="3" id="KW-0804">Transcription</keyword>
<dbReference type="STRING" id="487184.SAMN05216421_2881"/>
<dbReference type="InterPro" id="IPR001647">
    <property type="entry name" value="HTH_TetR"/>
</dbReference>
<dbReference type="EMBL" id="LT629736">
    <property type="protein sequence ID" value="SDT09395.1"/>
    <property type="molecule type" value="Genomic_DNA"/>
</dbReference>
<evidence type="ECO:0000313" key="6">
    <source>
        <dbReference type="EMBL" id="SDT09395.1"/>
    </source>
</evidence>